<evidence type="ECO:0000313" key="1">
    <source>
        <dbReference type="EMBL" id="EFA78994.1"/>
    </source>
</evidence>
<comment type="caution">
    <text evidence="1">The sequence shown here is derived from an EMBL/GenBank/DDBJ whole genome shotgun (WGS) entry which is preliminary data.</text>
</comment>
<proteinExistence type="predicted"/>
<protein>
    <submittedName>
        <fullName evidence="1">Uncharacterized protein</fullName>
    </submittedName>
</protein>
<accession>D3BI94</accession>
<dbReference type="GeneID" id="31363942"/>
<dbReference type="Proteomes" id="UP000001396">
    <property type="component" value="Unassembled WGS sequence"/>
</dbReference>
<organism evidence="1 2">
    <name type="scientific">Heterostelium pallidum (strain ATCC 26659 / Pp 5 / PN500)</name>
    <name type="common">Cellular slime mold</name>
    <name type="synonym">Polysphondylium pallidum</name>
    <dbReference type="NCBI Taxonomy" id="670386"/>
    <lineage>
        <taxon>Eukaryota</taxon>
        <taxon>Amoebozoa</taxon>
        <taxon>Evosea</taxon>
        <taxon>Eumycetozoa</taxon>
        <taxon>Dictyostelia</taxon>
        <taxon>Acytosteliales</taxon>
        <taxon>Acytosteliaceae</taxon>
        <taxon>Heterostelium</taxon>
    </lineage>
</organism>
<reference evidence="1 2" key="1">
    <citation type="journal article" date="2011" name="Genome Res.">
        <title>Phylogeny-wide analysis of social amoeba genomes highlights ancient origins for complex intercellular communication.</title>
        <authorList>
            <person name="Heidel A.J."/>
            <person name="Lawal H.M."/>
            <person name="Felder M."/>
            <person name="Schilde C."/>
            <person name="Helps N.R."/>
            <person name="Tunggal B."/>
            <person name="Rivero F."/>
            <person name="John U."/>
            <person name="Schleicher M."/>
            <person name="Eichinger L."/>
            <person name="Platzer M."/>
            <person name="Noegel A.A."/>
            <person name="Schaap P."/>
            <person name="Gloeckner G."/>
        </authorList>
    </citation>
    <scope>NUCLEOTIDE SEQUENCE [LARGE SCALE GENOMIC DNA]</scope>
    <source>
        <strain evidence="2">ATCC 26659 / Pp 5 / PN500</strain>
    </source>
</reference>
<dbReference type="EMBL" id="ADBJ01000037">
    <property type="protein sequence ID" value="EFA78994.1"/>
    <property type="molecule type" value="Genomic_DNA"/>
</dbReference>
<sequence length="111" mass="12204">MELAFDDVFTGVFIGDDDADDEDDDESSPDAELSPRIILAFELLLIVMCAADAAESLSKSCVVSDILPYSTSTLNGSDKCSGIELFIKGIHNICLYIENRYTLLYRVDLVI</sequence>
<keyword evidence="2" id="KW-1185">Reference proteome</keyword>
<evidence type="ECO:0000313" key="2">
    <source>
        <dbReference type="Proteomes" id="UP000001396"/>
    </source>
</evidence>
<dbReference type="AlphaFoldDB" id="D3BI94"/>
<dbReference type="RefSeq" id="XP_020431118.1">
    <property type="nucleotide sequence ID" value="XM_020579279.1"/>
</dbReference>
<gene>
    <name evidence="1" type="ORF">PPL_08462</name>
</gene>
<dbReference type="InParanoid" id="D3BI94"/>
<name>D3BI94_HETP5</name>